<dbReference type="InterPro" id="IPR027417">
    <property type="entry name" value="P-loop_NTPase"/>
</dbReference>
<evidence type="ECO:0000259" key="2">
    <source>
        <dbReference type="Pfam" id="PF24883"/>
    </source>
</evidence>
<evidence type="ECO:0000256" key="1">
    <source>
        <dbReference type="ARBA" id="ARBA00022737"/>
    </source>
</evidence>
<keyword evidence="1" id="KW-0677">Repeat</keyword>
<dbReference type="Pfam" id="PF24883">
    <property type="entry name" value="NPHP3_N"/>
    <property type="match status" value="1"/>
</dbReference>
<dbReference type="Gene3D" id="3.40.50.300">
    <property type="entry name" value="P-loop containing nucleotide triphosphate hydrolases"/>
    <property type="match status" value="1"/>
</dbReference>
<dbReference type="RefSeq" id="XP_069228768.1">
    <property type="nucleotide sequence ID" value="XM_069374658.1"/>
</dbReference>
<dbReference type="PANTHER" id="PTHR10039:SF5">
    <property type="entry name" value="NACHT DOMAIN-CONTAINING PROTEIN"/>
    <property type="match status" value="1"/>
</dbReference>
<dbReference type="GeneID" id="96007496"/>
<dbReference type="AlphaFoldDB" id="A0AB34KNJ2"/>
<dbReference type="PANTHER" id="PTHR10039">
    <property type="entry name" value="AMELOGENIN"/>
    <property type="match status" value="1"/>
</dbReference>
<sequence>MDAASLIYTVSKDLYVFYQKANRREDDIKDIRTQLLWMGEKSVLVQVLLQRDGVKAEDTSKIESNLQNCQTAVIELTSAVDKLKTLDHSSTNGIANLKTRLIKMGVRTAWPLKTETIIALGGHVRTCHDALDSAMSLLHMNISASNIEKVRDLDKTIMSGKTSLENALNTARSLFKDELQIISRQLVQQSQVLAHQAKLLVSEQEIQRTQRVLDSLKYDGMEDREHQIEDSKDITYVWVFTHEAKNLPEVQNLVNFLNTGSGLFWISGEAASGKSTFMKYLARPQRTGSDLWQWNGNSEFIVVRHFCFVAGLEMQKTQLGLLRTLLFYLLKAEPGLVPDVCPDVPNAGLGQGPWSVRDLRGSLQRAVQATSRRLCIFVDGLDEIYKESELEDVVRFLKQIASHGHVKLIISSRPWRVFRGHCAAKNELHMKSINTRAIVSHLKSTLGSLPAFLDVSWQCQTGFLECEHTDDYSQNIDRNAHGTAHRLIFNLLYKAQGNFLWIYLISKSIRSRLDADLSMASTIKRIDETPSDLNTYFREMILERLDKDLRSETAMALRIALLPDYATSWISFWQLLNHCNGEAPSLEHADFSTLTPYQLYDRPAVESMIRQTGDFLDQCGRDLLDTRRMRRLLITVNGPWKRFARRRVIFTHRTAYDFLKTREMDDLLNERTPRAFRDENFPHSLLLSQIKLSFGGTGVSSRRNEAISAWRLIEHALNHFNEERVSQQPSRFAKLAKEADAIALHYLVDLESLFHDSSQYTLSDKVVSKLDPRTVDFQFRTESDIGDDTVIEDGRIDPLAILRARLPMDADSEWPSLLEHYLKPETRQEIQERRRKILEKWPPSYRPNALTELV</sequence>
<accession>A0AB34KNJ2</accession>
<feature type="domain" description="Nephrocystin 3-like N-terminal" evidence="2">
    <location>
        <begin position="258"/>
        <end position="413"/>
    </location>
</feature>
<keyword evidence="5" id="KW-1185">Reference proteome</keyword>
<evidence type="ECO:0000313" key="5">
    <source>
        <dbReference type="Proteomes" id="UP000803884"/>
    </source>
</evidence>
<dbReference type="Pfam" id="PF25053">
    <property type="entry name" value="DUF7791"/>
    <property type="match status" value="1"/>
</dbReference>
<dbReference type="InterPro" id="IPR056693">
    <property type="entry name" value="DUF7791"/>
</dbReference>
<evidence type="ECO:0000313" key="4">
    <source>
        <dbReference type="EMBL" id="KAL1585662.1"/>
    </source>
</evidence>
<dbReference type="InterPro" id="IPR056884">
    <property type="entry name" value="NPHP3-like_N"/>
</dbReference>
<comment type="caution">
    <text evidence="4">The sequence shown here is derived from an EMBL/GenBank/DDBJ whole genome shotgun (WGS) entry which is preliminary data.</text>
</comment>
<evidence type="ECO:0000259" key="3">
    <source>
        <dbReference type="Pfam" id="PF25053"/>
    </source>
</evidence>
<feature type="domain" description="DUF7791" evidence="3">
    <location>
        <begin position="548"/>
        <end position="691"/>
    </location>
</feature>
<gene>
    <name evidence="4" type="ORF">WHR41_06053</name>
</gene>
<dbReference type="Proteomes" id="UP000803884">
    <property type="component" value="Unassembled WGS sequence"/>
</dbReference>
<protein>
    <recommendedName>
        <fullName evidence="6">NACHT domain-containing protein</fullName>
    </recommendedName>
</protein>
<dbReference type="SUPFAM" id="SSF52540">
    <property type="entry name" value="P-loop containing nucleoside triphosphate hydrolases"/>
    <property type="match status" value="1"/>
</dbReference>
<proteinExistence type="predicted"/>
<reference evidence="4 5" key="1">
    <citation type="journal article" date="2020" name="Microbiol. Resour. Announc.">
        <title>Draft Genome Sequence of a Cladosporium Species Isolated from the Mesophotic Ascidian Didemnum maculosum.</title>
        <authorList>
            <person name="Gioti A."/>
            <person name="Siaperas R."/>
            <person name="Nikolaivits E."/>
            <person name="Le Goff G."/>
            <person name="Ouazzani J."/>
            <person name="Kotoulas G."/>
            <person name="Topakas E."/>
        </authorList>
    </citation>
    <scope>NUCLEOTIDE SEQUENCE [LARGE SCALE GENOMIC DNA]</scope>
    <source>
        <strain evidence="4 5">TM138-S3</strain>
    </source>
</reference>
<organism evidence="4 5">
    <name type="scientific">Cladosporium halotolerans</name>
    <dbReference type="NCBI Taxonomy" id="1052096"/>
    <lineage>
        <taxon>Eukaryota</taxon>
        <taxon>Fungi</taxon>
        <taxon>Dikarya</taxon>
        <taxon>Ascomycota</taxon>
        <taxon>Pezizomycotina</taxon>
        <taxon>Dothideomycetes</taxon>
        <taxon>Dothideomycetidae</taxon>
        <taxon>Cladosporiales</taxon>
        <taxon>Cladosporiaceae</taxon>
        <taxon>Cladosporium</taxon>
    </lineage>
</organism>
<dbReference type="EMBL" id="JAAQHG020000018">
    <property type="protein sequence ID" value="KAL1585662.1"/>
    <property type="molecule type" value="Genomic_DNA"/>
</dbReference>
<name>A0AB34KNJ2_9PEZI</name>
<evidence type="ECO:0008006" key="6">
    <source>
        <dbReference type="Google" id="ProtNLM"/>
    </source>
</evidence>